<dbReference type="InterPro" id="IPR041698">
    <property type="entry name" value="Methyltransf_25"/>
</dbReference>
<protein>
    <submittedName>
        <fullName evidence="2">Methyltransferase domain-containing protein</fullName>
    </submittedName>
</protein>
<keyword evidence="2" id="KW-0489">Methyltransferase</keyword>
<dbReference type="Pfam" id="PF13649">
    <property type="entry name" value="Methyltransf_25"/>
    <property type="match status" value="1"/>
</dbReference>
<accession>A0A1H1VWW4</accession>
<evidence type="ECO:0000313" key="3">
    <source>
        <dbReference type="Proteomes" id="UP000199103"/>
    </source>
</evidence>
<keyword evidence="3" id="KW-1185">Reference proteome</keyword>
<organism evidence="2 3">
    <name type="scientific">Microlunatus soli</name>
    <dbReference type="NCBI Taxonomy" id="630515"/>
    <lineage>
        <taxon>Bacteria</taxon>
        <taxon>Bacillati</taxon>
        <taxon>Actinomycetota</taxon>
        <taxon>Actinomycetes</taxon>
        <taxon>Propionibacteriales</taxon>
        <taxon>Propionibacteriaceae</taxon>
        <taxon>Microlunatus</taxon>
    </lineage>
</organism>
<gene>
    <name evidence="2" type="ORF">SAMN04489812_3394</name>
</gene>
<keyword evidence="2" id="KW-0808">Transferase</keyword>
<feature type="domain" description="Methyltransferase" evidence="1">
    <location>
        <begin position="47"/>
        <end position="140"/>
    </location>
</feature>
<dbReference type="InterPro" id="IPR029063">
    <property type="entry name" value="SAM-dependent_MTases_sf"/>
</dbReference>
<dbReference type="EMBL" id="LT629772">
    <property type="protein sequence ID" value="SDS89367.1"/>
    <property type="molecule type" value="Genomic_DNA"/>
</dbReference>
<sequence length="250" mass="26746">MVEQNRLYWEAIAPGRLGESIEFLRSGGSALTDDELALIGDPTGLRVLQLACSVGDESLTLARNGAQVTAVDLAEGHLRTGRQKAAALGVKINFLRQDMMALAPELAGFDRVLISGGGLCWVPDLDRWAVDVAGRLTPGGRIVISEHHPLWEVLTVNGENSLLVSADYFGQGRDGYTDPMKAPQVTWGSTAELPEHRSFVWGIGAVVTALVAAGLMIESLREWAAPDMYPGLGTVADRIPSAYLLSAARP</sequence>
<dbReference type="PANTHER" id="PTHR43464">
    <property type="entry name" value="METHYLTRANSFERASE"/>
    <property type="match status" value="1"/>
</dbReference>
<evidence type="ECO:0000313" key="2">
    <source>
        <dbReference type="EMBL" id="SDS89367.1"/>
    </source>
</evidence>
<evidence type="ECO:0000259" key="1">
    <source>
        <dbReference type="Pfam" id="PF13649"/>
    </source>
</evidence>
<reference evidence="2 3" key="1">
    <citation type="submission" date="2016-10" db="EMBL/GenBank/DDBJ databases">
        <authorList>
            <person name="de Groot N.N."/>
        </authorList>
    </citation>
    <scope>NUCLEOTIDE SEQUENCE [LARGE SCALE GENOMIC DNA]</scope>
    <source>
        <strain evidence="2 3">DSM 21800</strain>
    </source>
</reference>
<dbReference type="GO" id="GO:0008168">
    <property type="term" value="F:methyltransferase activity"/>
    <property type="evidence" value="ECO:0007669"/>
    <property type="project" value="UniProtKB-KW"/>
</dbReference>
<dbReference type="CDD" id="cd02440">
    <property type="entry name" value="AdoMet_MTases"/>
    <property type="match status" value="1"/>
</dbReference>
<dbReference type="PANTHER" id="PTHR43464:SF82">
    <property type="entry name" value="METHYLTRANSFERASE DOMAIN-CONTAINING PROTEIN"/>
    <property type="match status" value="1"/>
</dbReference>
<dbReference type="AlphaFoldDB" id="A0A1H1VWW4"/>
<dbReference type="GO" id="GO:0032259">
    <property type="term" value="P:methylation"/>
    <property type="evidence" value="ECO:0007669"/>
    <property type="project" value="UniProtKB-KW"/>
</dbReference>
<name>A0A1H1VWW4_9ACTN</name>
<dbReference type="Gene3D" id="3.40.50.150">
    <property type="entry name" value="Vaccinia Virus protein VP39"/>
    <property type="match status" value="1"/>
</dbReference>
<dbReference type="STRING" id="630515.SAMN04489812_3394"/>
<dbReference type="SUPFAM" id="SSF53335">
    <property type="entry name" value="S-adenosyl-L-methionine-dependent methyltransferases"/>
    <property type="match status" value="1"/>
</dbReference>
<dbReference type="Proteomes" id="UP000199103">
    <property type="component" value="Chromosome I"/>
</dbReference>
<proteinExistence type="predicted"/>